<keyword evidence="3 6" id="KW-0812">Transmembrane</keyword>
<dbReference type="InterPro" id="IPR035681">
    <property type="entry name" value="ComA-like_MBL"/>
</dbReference>
<protein>
    <submittedName>
        <fullName evidence="8">DNA internalization-related competence protein ComEC/Rec2</fullName>
    </submittedName>
</protein>
<dbReference type="InterPro" id="IPR036866">
    <property type="entry name" value="RibonucZ/Hydroxyglut_hydro"/>
</dbReference>
<dbReference type="Pfam" id="PF03772">
    <property type="entry name" value="Competence"/>
    <property type="match status" value="1"/>
</dbReference>
<feature type="transmembrane region" description="Helical" evidence="6">
    <location>
        <begin position="397"/>
        <end position="419"/>
    </location>
</feature>
<evidence type="ECO:0000256" key="1">
    <source>
        <dbReference type="ARBA" id="ARBA00004651"/>
    </source>
</evidence>
<dbReference type="Pfam" id="PF00753">
    <property type="entry name" value="Lactamase_B"/>
    <property type="match status" value="1"/>
</dbReference>
<organism evidence="8 9">
    <name type="scientific">Bisbaumannia pacifica</name>
    <dbReference type="NCBI Taxonomy" id="77098"/>
    <lineage>
        <taxon>Bacteria</taxon>
        <taxon>Pseudomonadati</taxon>
        <taxon>Pseudomonadota</taxon>
        <taxon>Gammaproteobacteria</taxon>
        <taxon>Oceanospirillales</taxon>
        <taxon>Halomonadaceae</taxon>
        <taxon>Bisbaumannia</taxon>
    </lineage>
</organism>
<dbReference type="NCBIfam" id="TIGR00361">
    <property type="entry name" value="ComEC_Rec2"/>
    <property type="match status" value="1"/>
</dbReference>
<comment type="subcellular location">
    <subcellularLocation>
        <location evidence="1">Cell membrane</location>
        <topology evidence="1">Multi-pass membrane protein</topology>
    </subcellularLocation>
</comment>
<feature type="transmembrane region" description="Helical" evidence="6">
    <location>
        <begin position="462"/>
        <end position="482"/>
    </location>
</feature>
<feature type="transmembrane region" description="Helical" evidence="6">
    <location>
        <begin position="330"/>
        <end position="350"/>
    </location>
</feature>
<keyword evidence="2" id="KW-1003">Cell membrane</keyword>
<feature type="domain" description="Metallo-beta-lactamase" evidence="7">
    <location>
        <begin position="516"/>
        <end position="695"/>
    </location>
</feature>
<sequence>MRIGWAWPLALAAIAGTLLGYLAPPGLIEAGVLLALGLRRHRGALLLLLVVAVTAGQLLWRQQAELAEGLSRQTLVVEGRLTEVRHQGALARLRLDVAACVPLEAGRLPCDTLRQLRLSHYAPPDQMAAGESWRLAVRLRPPAGLSNPSGFDYRAWLWREGIDATGYVRAEPVPERLAPAAPSPRDLALAHLASRELPDGARRWLAALTLGASEALTPADWERLNATGTTHLVVISGLHVGLVAGFALLLGRGVARLVTPRAWRLALWPWWLAALATGAYAGLAGLAPPALRALVMALIGLWVASGRHAPGPWQGWWLALAVVLLLDPLSLWRPGLWLSFLAVALLILIWQGRPRPWGVRGWLWALVRTQWLLAPWMAAAVLLAFDRLATAAPLVNLLAVPLVSLALVPLGLLGWLLAWAPPLSGACWWLFAELVVALEALLEASLRWLPPWYPEPWERLPLALGLGLLALTWALPGLAWGWRTLVSAWLMTLPLWLMPPAPAPGEATLRVWDVGQGQSVEIATANHRLLYDAGPRFTSGYTPLAGLWPPGRRFDRVIISHADLDHAGGVPALAEHRVGDWLAPRGEAIGVPFAPCQAGQAWRWDGVDFRLLWPPPGPRPAYRGNDSSCVLLVSAGERRVLITGDVGREVERRILRQVPTPLDVLVAGHHGSRGSSGPQFVERLRPRQVIYSAGRDNPFGHPDDEVVRRFARQGSCQWSTALDGALTLRLGPETRIAPQRRIPWAGVGGRCHGVESPPWIGLGR</sequence>
<dbReference type="InterPro" id="IPR001279">
    <property type="entry name" value="Metallo-B-lactamas"/>
</dbReference>
<dbReference type="InterPro" id="IPR025405">
    <property type="entry name" value="DUF4131"/>
</dbReference>
<dbReference type="OrthoDB" id="9761531at2"/>
<gene>
    <name evidence="8" type="ORF">HPA02_16290</name>
</gene>
<feature type="transmembrane region" description="Helical" evidence="6">
    <location>
        <begin position="267"/>
        <end position="286"/>
    </location>
</feature>
<evidence type="ECO:0000256" key="2">
    <source>
        <dbReference type="ARBA" id="ARBA00022475"/>
    </source>
</evidence>
<dbReference type="PANTHER" id="PTHR30619">
    <property type="entry name" value="DNA INTERNALIZATION/COMPETENCE PROTEIN COMEC/REC2"/>
    <property type="match status" value="1"/>
</dbReference>
<dbReference type="InterPro" id="IPR004797">
    <property type="entry name" value="Competence_ComEC/Rec2"/>
</dbReference>
<reference evidence="8 9" key="1">
    <citation type="submission" date="2019-07" db="EMBL/GenBank/DDBJ databases">
        <title>Whole genome shotgun sequence of Halomonas pacifica NBRC 102220.</title>
        <authorList>
            <person name="Hosoyama A."/>
            <person name="Uohara A."/>
            <person name="Ohji S."/>
            <person name="Ichikawa N."/>
        </authorList>
    </citation>
    <scope>NUCLEOTIDE SEQUENCE [LARGE SCALE GENOMIC DNA]</scope>
    <source>
        <strain evidence="8 9">NBRC 102220</strain>
    </source>
</reference>
<name>A0A510X7D2_9GAMM</name>
<feature type="transmembrane region" description="Helical" evidence="6">
    <location>
        <begin position="232"/>
        <end position="255"/>
    </location>
</feature>
<feature type="transmembrane region" description="Helical" evidence="6">
    <location>
        <begin position="44"/>
        <end position="60"/>
    </location>
</feature>
<evidence type="ECO:0000256" key="6">
    <source>
        <dbReference type="SAM" id="Phobius"/>
    </source>
</evidence>
<dbReference type="GO" id="GO:0030420">
    <property type="term" value="P:establishment of competence for transformation"/>
    <property type="evidence" value="ECO:0007669"/>
    <property type="project" value="InterPro"/>
</dbReference>
<dbReference type="AlphaFoldDB" id="A0A510X7D2"/>
<dbReference type="CDD" id="cd07731">
    <property type="entry name" value="ComA-like_MBL-fold"/>
    <property type="match status" value="1"/>
</dbReference>
<dbReference type="EMBL" id="BJUK01000015">
    <property type="protein sequence ID" value="GEK47346.1"/>
    <property type="molecule type" value="Genomic_DNA"/>
</dbReference>
<dbReference type="GO" id="GO:0005886">
    <property type="term" value="C:plasma membrane"/>
    <property type="evidence" value="ECO:0007669"/>
    <property type="project" value="UniProtKB-SubCell"/>
</dbReference>
<dbReference type="SMART" id="SM00849">
    <property type="entry name" value="Lactamase_B"/>
    <property type="match status" value="1"/>
</dbReference>
<evidence type="ECO:0000256" key="4">
    <source>
        <dbReference type="ARBA" id="ARBA00022989"/>
    </source>
</evidence>
<evidence type="ECO:0000256" key="3">
    <source>
        <dbReference type="ARBA" id="ARBA00022692"/>
    </source>
</evidence>
<dbReference type="Gene3D" id="3.60.15.10">
    <property type="entry name" value="Ribonuclease Z/Hydroxyacylglutathione hydrolase-like"/>
    <property type="match status" value="1"/>
</dbReference>
<dbReference type="Proteomes" id="UP000321275">
    <property type="component" value="Unassembled WGS sequence"/>
</dbReference>
<dbReference type="PANTHER" id="PTHR30619:SF1">
    <property type="entry name" value="RECOMBINATION PROTEIN 2"/>
    <property type="match status" value="1"/>
</dbReference>
<dbReference type="RefSeq" id="WP_146802692.1">
    <property type="nucleotide sequence ID" value="NZ_BJUK01000015.1"/>
</dbReference>
<evidence type="ECO:0000313" key="8">
    <source>
        <dbReference type="EMBL" id="GEK47346.1"/>
    </source>
</evidence>
<feature type="transmembrane region" description="Helical" evidence="6">
    <location>
        <begin position="362"/>
        <end position="385"/>
    </location>
</feature>
<evidence type="ECO:0000256" key="5">
    <source>
        <dbReference type="ARBA" id="ARBA00023136"/>
    </source>
</evidence>
<comment type="caution">
    <text evidence="8">The sequence shown here is derived from an EMBL/GenBank/DDBJ whole genome shotgun (WGS) entry which is preliminary data.</text>
</comment>
<evidence type="ECO:0000259" key="7">
    <source>
        <dbReference type="SMART" id="SM00849"/>
    </source>
</evidence>
<feature type="transmembrane region" description="Helical" evidence="6">
    <location>
        <begin position="293"/>
        <end position="310"/>
    </location>
</feature>
<keyword evidence="9" id="KW-1185">Reference proteome</keyword>
<keyword evidence="4 6" id="KW-1133">Transmembrane helix</keyword>
<accession>A0A510X7D2</accession>
<proteinExistence type="predicted"/>
<dbReference type="NCBIfam" id="TIGR00360">
    <property type="entry name" value="ComEC_N-term"/>
    <property type="match status" value="1"/>
</dbReference>
<keyword evidence="5 6" id="KW-0472">Membrane</keyword>
<dbReference type="Pfam" id="PF13567">
    <property type="entry name" value="DUF4131"/>
    <property type="match status" value="1"/>
</dbReference>
<dbReference type="InterPro" id="IPR052159">
    <property type="entry name" value="Competence_DNA_uptake"/>
</dbReference>
<evidence type="ECO:0000313" key="9">
    <source>
        <dbReference type="Proteomes" id="UP000321275"/>
    </source>
</evidence>
<dbReference type="InterPro" id="IPR004477">
    <property type="entry name" value="ComEC_N"/>
</dbReference>
<dbReference type="SUPFAM" id="SSF56281">
    <property type="entry name" value="Metallo-hydrolase/oxidoreductase"/>
    <property type="match status" value="1"/>
</dbReference>
<feature type="transmembrane region" description="Helical" evidence="6">
    <location>
        <begin position="426"/>
        <end position="442"/>
    </location>
</feature>